<comment type="caution">
    <text evidence="2">The sequence shown here is derived from an EMBL/GenBank/DDBJ whole genome shotgun (WGS) entry which is preliminary data.</text>
</comment>
<dbReference type="Gene3D" id="3.40.50.1110">
    <property type="entry name" value="SGNH hydrolase"/>
    <property type="match status" value="1"/>
</dbReference>
<dbReference type="RefSeq" id="WP_115498780.1">
    <property type="nucleotide sequence ID" value="NZ_JACRTI010000010.1"/>
</dbReference>
<evidence type="ECO:0000313" key="1">
    <source>
        <dbReference type="EMBL" id="MBC8601294.1"/>
    </source>
</evidence>
<accession>A0A3D8HG69</accession>
<proteinExistence type="predicted"/>
<evidence type="ECO:0008006" key="5">
    <source>
        <dbReference type="Google" id="ProtNLM"/>
    </source>
</evidence>
<name>A0A3D8HG69_9BACT</name>
<dbReference type="GO" id="GO:0016788">
    <property type="term" value="F:hydrolase activity, acting on ester bonds"/>
    <property type="evidence" value="ECO:0007669"/>
    <property type="project" value="UniProtKB-ARBA"/>
</dbReference>
<dbReference type="Proteomes" id="UP000256321">
    <property type="component" value="Unassembled WGS sequence"/>
</dbReference>
<reference evidence="2 3" key="1">
    <citation type="submission" date="2018-07" db="EMBL/GenBank/DDBJ databases">
        <title>Parabacteroides acidifaciens nov. sp., isolated from human feces.</title>
        <authorList>
            <person name="Wang Y.J."/>
        </authorList>
    </citation>
    <scope>NUCLEOTIDE SEQUENCE [LARGE SCALE GENOMIC DNA]</scope>
    <source>
        <strain evidence="2 3">426-9</strain>
    </source>
</reference>
<evidence type="ECO:0000313" key="2">
    <source>
        <dbReference type="EMBL" id="RDU49975.1"/>
    </source>
</evidence>
<dbReference type="EMBL" id="JACRTI010000010">
    <property type="protein sequence ID" value="MBC8601294.1"/>
    <property type="molecule type" value="Genomic_DNA"/>
</dbReference>
<dbReference type="AlphaFoldDB" id="A0A3D8HG69"/>
<reference evidence="1 4" key="2">
    <citation type="submission" date="2020-08" db="EMBL/GenBank/DDBJ databases">
        <title>Genome public.</title>
        <authorList>
            <person name="Liu C."/>
            <person name="Sun Q."/>
        </authorList>
    </citation>
    <scope>NUCLEOTIDE SEQUENCE [LARGE SCALE GENOMIC DNA]</scope>
    <source>
        <strain evidence="1 4">426_9</strain>
    </source>
</reference>
<evidence type="ECO:0000313" key="3">
    <source>
        <dbReference type="Proteomes" id="UP000256321"/>
    </source>
</evidence>
<dbReference type="InterPro" id="IPR036514">
    <property type="entry name" value="SGNH_hydro_sf"/>
</dbReference>
<gene>
    <name evidence="2" type="ORF">DWU89_06265</name>
    <name evidence="1" type="ORF">H8784_06115</name>
</gene>
<dbReference type="SUPFAM" id="SSF52266">
    <property type="entry name" value="SGNH hydrolase"/>
    <property type="match status" value="1"/>
</dbReference>
<dbReference type="Proteomes" id="UP000629596">
    <property type="component" value="Unassembled WGS sequence"/>
</dbReference>
<keyword evidence="4" id="KW-1185">Reference proteome</keyword>
<organism evidence="2 3">
    <name type="scientific">Parabacteroides acidifaciens</name>
    <dbReference type="NCBI Taxonomy" id="2290935"/>
    <lineage>
        <taxon>Bacteria</taxon>
        <taxon>Pseudomonadati</taxon>
        <taxon>Bacteroidota</taxon>
        <taxon>Bacteroidia</taxon>
        <taxon>Bacteroidales</taxon>
        <taxon>Tannerellaceae</taxon>
        <taxon>Parabacteroides</taxon>
    </lineage>
</organism>
<dbReference type="EMBL" id="QREV01000010">
    <property type="protein sequence ID" value="RDU49975.1"/>
    <property type="molecule type" value="Genomic_DNA"/>
</dbReference>
<sequence>MKKKIGIAIVAFVLVLVGGEIYLRKAWGLCDTVLIQSDPDFEYIAQPNQNQYRFKKHVRYNEYSQRSESVDSSAFIILGLGDSVINGGVQTEQDSMATSRLCASLSKLFGKKVQVLNISAGSWGPDNCEAYLKRYGTFGAKVAFLLCSSHDAHDNINYQPVVDVNPSFPSHQYKLAYWELIHRYLLPRILKQEAPSEISKDGKVFNPGFQALADRFKKEGIPFFIWLHPDRVEVEKGTYNQEGEEIISFCERDSIPLIKGLEVMRLADYRDGIHVNEIGQKVIASEITRFIQSSINQ</sequence>
<evidence type="ECO:0000313" key="4">
    <source>
        <dbReference type="Proteomes" id="UP000629596"/>
    </source>
</evidence>
<protein>
    <recommendedName>
        <fullName evidence="5">SGNH/GDSL hydrolase family protein</fullName>
    </recommendedName>
</protein>